<evidence type="ECO:0000256" key="4">
    <source>
        <dbReference type="ARBA" id="ARBA00022801"/>
    </source>
</evidence>
<protein>
    <recommendedName>
        <fullName evidence="6">Exonuclease domain-containing protein</fullName>
    </recommendedName>
</protein>
<reference evidence="7" key="1">
    <citation type="submission" date="2022-11" db="EMBL/GenBank/DDBJ databases">
        <authorList>
            <person name="Morgan W.R."/>
            <person name="Tartar A."/>
        </authorList>
    </citation>
    <scope>NUCLEOTIDE SEQUENCE</scope>
    <source>
        <strain evidence="7">ARSEF 373</strain>
    </source>
</reference>
<keyword evidence="5" id="KW-0539">Nucleus</keyword>
<dbReference type="InterPro" id="IPR012337">
    <property type="entry name" value="RNaseH-like_sf"/>
</dbReference>
<dbReference type="GO" id="GO:0004527">
    <property type="term" value="F:exonuclease activity"/>
    <property type="evidence" value="ECO:0007669"/>
    <property type="project" value="InterPro"/>
</dbReference>
<evidence type="ECO:0000313" key="7">
    <source>
        <dbReference type="EMBL" id="DAZ99239.1"/>
    </source>
</evidence>
<keyword evidence="8" id="KW-1185">Reference proteome</keyword>
<dbReference type="EMBL" id="DAKRPA010000087">
    <property type="protein sequence ID" value="DAZ99239.1"/>
    <property type="molecule type" value="Genomic_DNA"/>
</dbReference>
<dbReference type="GO" id="GO:0003676">
    <property type="term" value="F:nucleic acid binding"/>
    <property type="evidence" value="ECO:0007669"/>
    <property type="project" value="InterPro"/>
</dbReference>
<evidence type="ECO:0000256" key="2">
    <source>
        <dbReference type="ARBA" id="ARBA00006357"/>
    </source>
</evidence>
<comment type="caution">
    <text evidence="7">The sequence shown here is derived from an EMBL/GenBank/DDBJ whole genome shotgun (WGS) entry which is preliminary data.</text>
</comment>
<feature type="domain" description="Exonuclease" evidence="6">
    <location>
        <begin position="105"/>
        <end position="275"/>
    </location>
</feature>
<evidence type="ECO:0000256" key="3">
    <source>
        <dbReference type="ARBA" id="ARBA00022722"/>
    </source>
</evidence>
<organism evidence="7 8">
    <name type="scientific">Lagenidium giganteum</name>
    <dbReference type="NCBI Taxonomy" id="4803"/>
    <lineage>
        <taxon>Eukaryota</taxon>
        <taxon>Sar</taxon>
        <taxon>Stramenopiles</taxon>
        <taxon>Oomycota</taxon>
        <taxon>Peronosporomycetes</taxon>
        <taxon>Pythiales</taxon>
        <taxon>Pythiaceae</taxon>
    </lineage>
</organism>
<comment type="subcellular location">
    <subcellularLocation>
        <location evidence="1">Nucleus</location>
    </subcellularLocation>
</comment>
<reference evidence="7" key="2">
    <citation type="journal article" date="2023" name="Microbiol Resour">
        <title>Decontamination and Annotation of the Draft Genome Sequence of the Oomycete Lagenidium giganteum ARSEF 373.</title>
        <authorList>
            <person name="Morgan W.R."/>
            <person name="Tartar A."/>
        </authorList>
    </citation>
    <scope>NUCLEOTIDE SEQUENCE</scope>
    <source>
        <strain evidence="7">ARSEF 373</strain>
    </source>
</reference>
<dbReference type="InterPro" id="IPR036397">
    <property type="entry name" value="RNaseH_sf"/>
</dbReference>
<proteinExistence type="inferred from homology"/>
<keyword evidence="3" id="KW-0540">Nuclease</keyword>
<dbReference type="PANTHER" id="PTHR12801:SF115">
    <property type="entry name" value="FI18136P1-RELATED"/>
    <property type="match status" value="1"/>
</dbReference>
<accession>A0AAV2Z3A9</accession>
<dbReference type="AlphaFoldDB" id="A0AAV2Z3A9"/>
<evidence type="ECO:0000259" key="6">
    <source>
        <dbReference type="SMART" id="SM00479"/>
    </source>
</evidence>
<dbReference type="Proteomes" id="UP001146120">
    <property type="component" value="Unassembled WGS sequence"/>
</dbReference>
<dbReference type="Gene3D" id="3.30.420.10">
    <property type="entry name" value="Ribonuclease H-like superfamily/Ribonuclease H"/>
    <property type="match status" value="1"/>
</dbReference>
<evidence type="ECO:0000256" key="5">
    <source>
        <dbReference type="ARBA" id="ARBA00023242"/>
    </source>
</evidence>
<gene>
    <name evidence="7" type="ORF">N0F65_008106</name>
</gene>
<evidence type="ECO:0000313" key="8">
    <source>
        <dbReference type="Proteomes" id="UP001146120"/>
    </source>
</evidence>
<comment type="similarity">
    <text evidence="2">Belongs to the REXO1/REXO3 family.</text>
</comment>
<dbReference type="SUPFAM" id="SSF53098">
    <property type="entry name" value="Ribonuclease H-like"/>
    <property type="match status" value="1"/>
</dbReference>
<sequence length="426" mass="46211">MAKAQATAGATTAVTTATMKKRKLGDFKSVTDIKKMRLEKVSSIAKNVIIDLLSKELSYDVTDAEWERLVQLTREHPSYSKLFNFPADQPGWKTPKSKSKPTTLKIIALDCEMCTTQSLQDMSTKSALCRVSAVDGEDMVRSVAADLIVHQPEDGFRMLDPKTRIHGITLDMINQSKISMEKAQKHVLKYISSDTIVVGHSVHGDLSALRLNHTRVIDTALIFRRCVGDPKRNTPGLKDLTKFLLKFEMPDGHDSSIDAQASMLAAKYAVRNPCGAIIPASADLHGPTPAAAAAFVAGEAATQAIAAGPVVVTAAPVASSCRVLLHRIPKGVVPSDIENFFTQQTKIVPTLVESIKWPPAKKHGSAHVTFLTKKHAALAFESALWSNEKAAADGKVKHDSAGRPEKVVAVVNQKGVKFDKIRLVLI</sequence>
<dbReference type="SMART" id="SM00479">
    <property type="entry name" value="EXOIII"/>
    <property type="match status" value="1"/>
</dbReference>
<name>A0AAV2Z3A9_9STRA</name>
<dbReference type="InterPro" id="IPR013520">
    <property type="entry name" value="Ribonucl_H"/>
</dbReference>
<keyword evidence="4" id="KW-0378">Hydrolase</keyword>
<evidence type="ECO:0000256" key="1">
    <source>
        <dbReference type="ARBA" id="ARBA00004123"/>
    </source>
</evidence>
<dbReference type="InterPro" id="IPR047021">
    <property type="entry name" value="REXO1/3/4-like"/>
</dbReference>
<dbReference type="PANTHER" id="PTHR12801">
    <property type="entry name" value="RNA EXONUCLEASE REXO1 / RECO3 FAMILY MEMBER-RELATED"/>
    <property type="match status" value="1"/>
</dbReference>
<dbReference type="GO" id="GO:0005634">
    <property type="term" value="C:nucleus"/>
    <property type="evidence" value="ECO:0007669"/>
    <property type="project" value="UniProtKB-SubCell"/>
</dbReference>